<dbReference type="RefSeq" id="WP_329414208.1">
    <property type="nucleotide sequence ID" value="NZ_CP109441.1"/>
</dbReference>
<evidence type="ECO:0000313" key="4">
    <source>
        <dbReference type="Proteomes" id="UP001432062"/>
    </source>
</evidence>
<dbReference type="SUPFAM" id="SSF53474">
    <property type="entry name" value="alpha/beta-Hydrolases"/>
    <property type="match status" value="1"/>
</dbReference>
<sequence>MLVKSMRTLAEVRGDEPLTAAYRAGLRSRTYRTASLNKPAATPEIIPVTTGDGAKLRVHAYGPADGDVIVLIHGWSCCIEYWNPQINAFADRYRVLAYDQRGHGESTLGSTGPGAETLADDLQAMLEAALPLGKRAVLVGHSMGGITLQAWASRYPDQVTRRAAAVVMANTAASDIRYETDLLPLFNKPLMVAKRPVTILGASVRVPLAIAETALAAPIPLPGGWPVSAVFKARVMSKPATRDEVDFALGIVRSCRPLTRGLHAAALADLDLGDAAKHLTVPTTVIAGAEDHLLPERMSRAIVEALSKAGHLADYQVWPTGHLGNIEAADRFNTLLADVVQRADPRTVAAG</sequence>
<proteinExistence type="predicted"/>
<gene>
    <name evidence="3" type="ORF">OG563_16350</name>
</gene>
<evidence type="ECO:0000313" key="3">
    <source>
        <dbReference type="EMBL" id="WUV49631.1"/>
    </source>
</evidence>
<dbReference type="EMBL" id="CP109441">
    <property type="protein sequence ID" value="WUV49631.1"/>
    <property type="molecule type" value="Genomic_DNA"/>
</dbReference>
<dbReference type="InterPro" id="IPR029058">
    <property type="entry name" value="AB_hydrolase_fold"/>
</dbReference>
<keyword evidence="1 3" id="KW-0378">Hydrolase</keyword>
<dbReference type="PRINTS" id="PR00111">
    <property type="entry name" value="ABHYDROLASE"/>
</dbReference>
<dbReference type="Pfam" id="PF00561">
    <property type="entry name" value="Abhydrolase_1"/>
    <property type="match status" value="1"/>
</dbReference>
<dbReference type="PANTHER" id="PTHR43798">
    <property type="entry name" value="MONOACYLGLYCEROL LIPASE"/>
    <property type="match status" value="1"/>
</dbReference>
<evidence type="ECO:0000256" key="1">
    <source>
        <dbReference type="ARBA" id="ARBA00022801"/>
    </source>
</evidence>
<reference evidence="3" key="1">
    <citation type="submission" date="2022-10" db="EMBL/GenBank/DDBJ databases">
        <title>The complete genomes of actinobacterial strains from the NBC collection.</title>
        <authorList>
            <person name="Joergensen T.S."/>
            <person name="Alvarez Arevalo M."/>
            <person name="Sterndorff E.B."/>
            <person name="Faurdal D."/>
            <person name="Vuksanovic O."/>
            <person name="Mourched A.-S."/>
            <person name="Charusanti P."/>
            <person name="Shaw S."/>
            <person name="Blin K."/>
            <person name="Weber T."/>
        </authorList>
    </citation>
    <scope>NUCLEOTIDE SEQUENCE</scope>
    <source>
        <strain evidence="3">NBC_01482</strain>
    </source>
</reference>
<dbReference type="InterPro" id="IPR050266">
    <property type="entry name" value="AB_hydrolase_sf"/>
</dbReference>
<dbReference type="InterPro" id="IPR000073">
    <property type="entry name" value="AB_hydrolase_1"/>
</dbReference>
<keyword evidence="4" id="KW-1185">Reference proteome</keyword>
<name>A0ABZ1Z5F1_9NOCA</name>
<dbReference type="GO" id="GO:0016787">
    <property type="term" value="F:hydrolase activity"/>
    <property type="evidence" value="ECO:0007669"/>
    <property type="project" value="UniProtKB-KW"/>
</dbReference>
<dbReference type="Gene3D" id="3.40.50.1820">
    <property type="entry name" value="alpha/beta hydrolase"/>
    <property type="match status" value="1"/>
</dbReference>
<organism evidence="3 4">
    <name type="scientific">Nocardia vinacea</name>
    <dbReference type="NCBI Taxonomy" id="96468"/>
    <lineage>
        <taxon>Bacteria</taxon>
        <taxon>Bacillati</taxon>
        <taxon>Actinomycetota</taxon>
        <taxon>Actinomycetes</taxon>
        <taxon>Mycobacteriales</taxon>
        <taxon>Nocardiaceae</taxon>
        <taxon>Nocardia</taxon>
    </lineage>
</organism>
<dbReference type="Proteomes" id="UP001432062">
    <property type="component" value="Chromosome"/>
</dbReference>
<feature type="domain" description="AB hydrolase-1" evidence="2">
    <location>
        <begin position="68"/>
        <end position="328"/>
    </location>
</feature>
<dbReference type="PANTHER" id="PTHR43798:SF31">
    <property type="entry name" value="AB HYDROLASE SUPERFAMILY PROTEIN YCLE"/>
    <property type="match status" value="1"/>
</dbReference>
<protein>
    <submittedName>
        <fullName evidence="3">Alpha/beta hydrolase</fullName>
    </submittedName>
</protein>
<evidence type="ECO:0000259" key="2">
    <source>
        <dbReference type="Pfam" id="PF00561"/>
    </source>
</evidence>
<accession>A0ABZ1Z5F1</accession>